<evidence type="ECO:0000259" key="7">
    <source>
        <dbReference type="PROSITE" id="PS50811"/>
    </source>
</evidence>
<dbReference type="InterPro" id="IPR003657">
    <property type="entry name" value="WRKY_dom"/>
</dbReference>
<name>A0ABC8U794_9AQUA</name>
<organism evidence="8 9">
    <name type="scientific">Ilex paraguariensis</name>
    <name type="common">yerba mate</name>
    <dbReference type="NCBI Taxonomy" id="185542"/>
    <lineage>
        <taxon>Eukaryota</taxon>
        <taxon>Viridiplantae</taxon>
        <taxon>Streptophyta</taxon>
        <taxon>Embryophyta</taxon>
        <taxon>Tracheophyta</taxon>
        <taxon>Spermatophyta</taxon>
        <taxon>Magnoliopsida</taxon>
        <taxon>eudicotyledons</taxon>
        <taxon>Gunneridae</taxon>
        <taxon>Pentapetalae</taxon>
        <taxon>asterids</taxon>
        <taxon>campanulids</taxon>
        <taxon>Aquifoliales</taxon>
        <taxon>Aquifoliaceae</taxon>
        <taxon>Ilex</taxon>
    </lineage>
</organism>
<gene>
    <name evidence="8" type="ORF">ILEXP_LOCUS46791</name>
</gene>
<keyword evidence="2" id="KW-0805">Transcription regulation</keyword>
<feature type="region of interest" description="Disordered" evidence="6">
    <location>
        <begin position="120"/>
        <end position="155"/>
    </location>
</feature>
<comment type="subcellular location">
    <subcellularLocation>
        <location evidence="1">Nucleus</location>
    </subcellularLocation>
</comment>
<dbReference type="Proteomes" id="UP001642360">
    <property type="component" value="Unassembled WGS sequence"/>
</dbReference>
<dbReference type="GO" id="GO:0003677">
    <property type="term" value="F:DNA binding"/>
    <property type="evidence" value="ECO:0007669"/>
    <property type="project" value="UniProtKB-KW"/>
</dbReference>
<feature type="domain" description="WRKY" evidence="7">
    <location>
        <begin position="156"/>
        <end position="222"/>
    </location>
</feature>
<dbReference type="AlphaFoldDB" id="A0ABC8U794"/>
<feature type="compositionally biased region" description="Polar residues" evidence="6">
    <location>
        <begin position="225"/>
        <end position="251"/>
    </location>
</feature>
<dbReference type="PANTHER" id="PTHR32096">
    <property type="entry name" value="WRKY TRANSCRIPTION FACTOR 30-RELATED-RELATED"/>
    <property type="match status" value="1"/>
</dbReference>
<evidence type="ECO:0000313" key="8">
    <source>
        <dbReference type="EMBL" id="CAK9176923.1"/>
    </source>
</evidence>
<sequence length="385" mass="43547">MADDWDLYAVVRNCTAAVPTTTTITTTQNSQIPTNTDMNKEYPFPALDSFNYQGDDNPFYFPSVGDNPSQGLEEIYKEFYVNNTQPITTPGIISTTSFPVLTGFEIPQQSQLPAQLHLQLKNPPSGSSFTLSTTNSQPTRSRRRKNEQSKVVCRKTQEELSADSWAWRKYGQKPIKGSPYPRNYYRCSTSKGCSARKQVERSPTDPNIFVVSYTGEHTHPRPTHRSSLAGSTRNKFSAVNKSNSATDNSTAPPNPNMPKRASCSSSSSFSPTTPLMEGEIALLRDGTEKEAIDMEEDHDAEMVDEEEDDDDNFLIPNTHMTEEIFKDFQELKGNNVRGLFQLYCSQRHRRKRWLSGRKSGDTWTSLNLPFQSSKWDARGRKHLRV</sequence>
<protein>
    <recommendedName>
        <fullName evidence="7">WRKY domain-containing protein</fullName>
    </recommendedName>
</protein>
<dbReference type="InterPro" id="IPR036576">
    <property type="entry name" value="WRKY_dom_sf"/>
</dbReference>
<comment type="caution">
    <text evidence="8">The sequence shown here is derived from an EMBL/GenBank/DDBJ whole genome shotgun (WGS) entry which is preliminary data.</text>
</comment>
<evidence type="ECO:0000256" key="1">
    <source>
        <dbReference type="ARBA" id="ARBA00004123"/>
    </source>
</evidence>
<evidence type="ECO:0000313" key="9">
    <source>
        <dbReference type="Proteomes" id="UP001642360"/>
    </source>
</evidence>
<dbReference type="Pfam" id="PF03106">
    <property type="entry name" value="WRKY"/>
    <property type="match status" value="1"/>
</dbReference>
<dbReference type="GO" id="GO:0005634">
    <property type="term" value="C:nucleus"/>
    <property type="evidence" value="ECO:0007669"/>
    <property type="project" value="UniProtKB-SubCell"/>
</dbReference>
<keyword evidence="9" id="KW-1185">Reference proteome</keyword>
<evidence type="ECO:0000256" key="3">
    <source>
        <dbReference type="ARBA" id="ARBA00023125"/>
    </source>
</evidence>
<feature type="region of interest" description="Disordered" evidence="6">
    <location>
        <begin position="214"/>
        <end position="274"/>
    </location>
</feature>
<dbReference type="SMART" id="SM00774">
    <property type="entry name" value="WRKY"/>
    <property type="match status" value="1"/>
</dbReference>
<keyword evidence="4" id="KW-0804">Transcription</keyword>
<proteinExistence type="predicted"/>
<dbReference type="InterPro" id="IPR044810">
    <property type="entry name" value="WRKY_plant"/>
</dbReference>
<keyword evidence="5" id="KW-0539">Nucleus</keyword>
<dbReference type="PROSITE" id="PS50811">
    <property type="entry name" value="WRKY"/>
    <property type="match status" value="1"/>
</dbReference>
<keyword evidence="3" id="KW-0238">DNA-binding</keyword>
<evidence type="ECO:0000256" key="2">
    <source>
        <dbReference type="ARBA" id="ARBA00023015"/>
    </source>
</evidence>
<evidence type="ECO:0000256" key="6">
    <source>
        <dbReference type="SAM" id="MobiDB-lite"/>
    </source>
</evidence>
<accession>A0ABC8U794</accession>
<evidence type="ECO:0000256" key="4">
    <source>
        <dbReference type="ARBA" id="ARBA00023163"/>
    </source>
</evidence>
<dbReference type="SUPFAM" id="SSF118290">
    <property type="entry name" value="WRKY DNA-binding domain"/>
    <property type="match status" value="1"/>
</dbReference>
<dbReference type="EMBL" id="CAUOFW020006946">
    <property type="protein sequence ID" value="CAK9176923.1"/>
    <property type="molecule type" value="Genomic_DNA"/>
</dbReference>
<evidence type="ECO:0000256" key="5">
    <source>
        <dbReference type="ARBA" id="ARBA00023242"/>
    </source>
</evidence>
<feature type="compositionally biased region" description="Polar residues" evidence="6">
    <location>
        <begin position="122"/>
        <end position="139"/>
    </location>
</feature>
<dbReference type="Gene3D" id="2.20.25.80">
    <property type="entry name" value="WRKY domain"/>
    <property type="match status" value="1"/>
</dbReference>
<reference evidence="8 9" key="1">
    <citation type="submission" date="2024-02" db="EMBL/GenBank/DDBJ databases">
        <authorList>
            <person name="Vignale AGUSTIN F."/>
            <person name="Sosa J E."/>
            <person name="Modenutti C."/>
        </authorList>
    </citation>
    <scope>NUCLEOTIDE SEQUENCE [LARGE SCALE GENOMIC DNA]</scope>
</reference>
<dbReference type="PANTHER" id="PTHR32096:SF80">
    <property type="entry name" value="WRKY TRANSCRIPTION FACTOR 27-RELATED"/>
    <property type="match status" value="1"/>
</dbReference>